<reference evidence="2 3" key="1">
    <citation type="submission" date="2019-07" db="EMBL/GenBank/DDBJ databases">
        <title>Genomic Encyclopedia of Archaeal and Bacterial Type Strains, Phase II (KMG-II): from individual species to whole genera.</title>
        <authorList>
            <person name="Goeker M."/>
        </authorList>
    </citation>
    <scope>NUCLEOTIDE SEQUENCE [LARGE SCALE GENOMIC DNA]</scope>
    <source>
        <strain evidence="2 3">ATCC BAA-1854</strain>
    </source>
</reference>
<evidence type="ECO:0000313" key="3">
    <source>
        <dbReference type="Proteomes" id="UP000317010"/>
    </source>
</evidence>
<dbReference type="EMBL" id="VLLI01000002">
    <property type="protein sequence ID" value="TWJ03320.1"/>
    <property type="molecule type" value="Genomic_DNA"/>
</dbReference>
<dbReference type="GO" id="GO:0016787">
    <property type="term" value="F:hydrolase activity"/>
    <property type="evidence" value="ECO:0007669"/>
    <property type="project" value="InterPro"/>
</dbReference>
<evidence type="ECO:0000313" key="2">
    <source>
        <dbReference type="EMBL" id="TWJ03320.1"/>
    </source>
</evidence>
<proteinExistence type="predicted"/>
<dbReference type="Pfam" id="PF00149">
    <property type="entry name" value="Metallophos"/>
    <property type="match status" value="1"/>
</dbReference>
<dbReference type="RefSeq" id="WP_144909935.1">
    <property type="nucleotide sequence ID" value="NZ_VLLI01000002.1"/>
</dbReference>
<protein>
    <submittedName>
        <fullName evidence="2">Calcineurin-like phosphoesterase family protein</fullName>
    </submittedName>
</protein>
<dbReference type="Proteomes" id="UP000317010">
    <property type="component" value="Unassembled WGS sequence"/>
</dbReference>
<dbReference type="InterPro" id="IPR004843">
    <property type="entry name" value="Calcineurin-like_PHP"/>
</dbReference>
<accession>A0A562UBX9</accession>
<dbReference type="SUPFAM" id="SSF56300">
    <property type="entry name" value="Metallo-dependent phosphatases"/>
    <property type="match status" value="1"/>
</dbReference>
<gene>
    <name evidence="2" type="ORF">JN11_00858</name>
</gene>
<evidence type="ECO:0000259" key="1">
    <source>
        <dbReference type="Pfam" id="PF00149"/>
    </source>
</evidence>
<dbReference type="InterPro" id="IPR029052">
    <property type="entry name" value="Metallo-depent_PP-like"/>
</dbReference>
<comment type="caution">
    <text evidence="2">The sequence shown here is derived from an EMBL/GenBank/DDBJ whole genome shotgun (WGS) entry which is preliminary data.</text>
</comment>
<dbReference type="OrthoDB" id="9808081at2"/>
<dbReference type="AlphaFoldDB" id="A0A562UBX9"/>
<keyword evidence="3" id="KW-1185">Reference proteome</keyword>
<name>A0A562UBX9_9SPHI</name>
<feature type="domain" description="Calcineurin-like phosphoesterase" evidence="1">
    <location>
        <begin position="1"/>
        <end position="198"/>
    </location>
</feature>
<organism evidence="2 3">
    <name type="scientific">Mucilaginibacter frigoritolerans</name>
    <dbReference type="NCBI Taxonomy" id="652788"/>
    <lineage>
        <taxon>Bacteria</taxon>
        <taxon>Pseudomonadati</taxon>
        <taxon>Bacteroidota</taxon>
        <taxon>Sphingobacteriia</taxon>
        <taxon>Sphingobacteriales</taxon>
        <taxon>Sphingobacteriaceae</taxon>
        <taxon>Mucilaginibacter</taxon>
    </lineage>
</organism>
<dbReference type="Gene3D" id="3.60.21.10">
    <property type="match status" value="1"/>
</dbReference>
<sequence>MKHLIIGDLHGKDIWEEVDISSYDKVVFVGDYVDHWTLPDRFIYQNLQNVIELKRENFEKVELLLGNHDVQYLHYPHYLCSGFRPTMQRSLSFLFNENRDLFKVAYQRENFIISHAGITNKWYKDFKELRLVQQIADEHDTVADLINKAENTSQRWILHQAGSSRGGEGPGGITWADRKELIADMLNGYHQIVGHTVIPKPEFVQEIGKSSTFIDVLDTMTYFHEIDI</sequence>